<comment type="caution">
    <text evidence="1">The sequence shown here is derived from an EMBL/GenBank/DDBJ whole genome shotgun (WGS) entry which is preliminary data.</text>
</comment>
<evidence type="ECO:0000313" key="1">
    <source>
        <dbReference type="EMBL" id="KRO28348.1"/>
    </source>
</evidence>
<organism evidence="1 2">
    <name type="scientific">Lactiplantibacillus fabifermentans DSM 21115</name>
    <dbReference type="NCBI Taxonomy" id="1413187"/>
    <lineage>
        <taxon>Bacteria</taxon>
        <taxon>Bacillati</taxon>
        <taxon>Bacillota</taxon>
        <taxon>Bacilli</taxon>
        <taxon>Lactobacillales</taxon>
        <taxon>Lactobacillaceae</taxon>
        <taxon>Lactiplantibacillus</taxon>
    </lineage>
</organism>
<name>A0A0R2NSH8_9LACO</name>
<evidence type="ECO:0000313" key="2">
    <source>
        <dbReference type="Proteomes" id="UP000050920"/>
    </source>
</evidence>
<sequence>MNEPLSLSDLKALREKALQVMAKYDNDFGELHTVGTKEDVHTVMIYLVNDANHQQRVVAGLDKE</sequence>
<proteinExistence type="predicted"/>
<dbReference type="Proteomes" id="UP000050920">
    <property type="component" value="Unassembled WGS sequence"/>
</dbReference>
<accession>A0A0R2NSH8</accession>
<dbReference type="RefSeq" id="WP_024624944.1">
    <property type="nucleotide sequence ID" value="NZ_AYGX02000046.1"/>
</dbReference>
<protein>
    <submittedName>
        <fullName evidence="1">Uncharacterized protein</fullName>
    </submittedName>
</protein>
<dbReference type="AlphaFoldDB" id="A0A0R2NSH8"/>
<keyword evidence="2" id="KW-1185">Reference proteome</keyword>
<dbReference type="EMBL" id="AYGX02000046">
    <property type="protein sequence ID" value="KRO28348.1"/>
    <property type="molecule type" value="Genomic_DNA"/>
</dbReference>
<gene>
    <name evidence="1" type="ORF">DY78_GL002478</name>
</gene>
<reference evidence="1 2" key="1">
    <citation type="journal article" date="2015" name="Genome Announc.">
        <title>Expanding the biotechnology potential of lactobacilli through comparative genomics of 213 strains and associated genera.</title>
        <authorList>
            <person name="Sun Z."/>
            <person name="Harris H.M."/>
            <person name="McCann A."/>
            <person name="Guo C."/>
            <person name="Argimon S."/>
            <person name="Zhang W."/>
            <person name="Yang X."/>
            <person name="Jeffery I.B."/>
            <person name="Cooney J.C."/>
            <person name="Kagawa T.F."/>
            <person name="Liu W."/>
            <person name="Song Y."/>
            <person name="Salvetti E."/>
            <person name="Wrobel A."/>
            <person name="Rasinkangas P."/>
            <person name="Parkhill J."/>
            <person name="Rea M.C."/>
            <person name="O'Sullivan O."/>
            <person name="Ritari J."/>
            <person name="Douillard F.P."/>
            <person name="Paul Ross R."/>
            <person name="Yang R."/>
            <person name="Briner A.E."/>
            <person name="Felis G.E."/>
            <person name="de Vos W.M."/>
            <person name="Barrangou R."/>
            <person name="Klaenhammer T.R."/>
            <person name="Caufield P.W."/>
            <person name="Cui Y."/>
            <person name="Zhang H."/>
            <person name="O'Toole P.W."/>
        </authorList>
    </citation>
    <scope>NUCLEOTIDE SEQUENCE [LARGE SCALE GENOMIC DNA]</scope>
    <source>
        <strain evidence="1 2">DSM 21115</strain>
    </source>
</reference>